<dbReference type="InterPro" id="IPR055178">
    <property type="entry name" value="RsdA/BaiN/AoA(So)-like_dom"/>
</dbReference>
<dbReference type="PRINTS" id="PR00411">
    <property type="entry name" value="PNDRDTASEI"/>
</dbReference>
<keyword evidence="2" id="KW-0285">Flavoprotein</keyword>
<dbReference type="NCBIfam" id="TIGR00275">
    <property type="entry name" value="aminoacetone oxidase family FAD-binding enzyme"/>
    <property type="match status" value="1"/>
</dbReference>
<dbReference type="PRINTS" id="PR00368">
    <property type="entry name" value="FADPNR"/>
</dbReference>
<dbReference type="PANTHER" id="PTHR42887:SF2">
    <property type="entry name" value="OS12G0638800 PROTEIN"/>
    <property type="match status" value="1"/>
</dbReference>
<feature type="domain" description="RsdA/BaiN/AoA(So)-like Rossmann fold-like" evidence="4">
    <location>
        <begin position="2"/>
        <end position="401"/>
    </location>
</feature>
<dbReference type="EMBL" id="JAMZFV010000002">
    <property type="protein sequence ID" value="MCP1109205.1"/>
    <property type="molecule type" value="Genomic_DNA"/>
</dbReference>
<sequence length="414" mass="44681">MRIAIIGGGAAGLAAAISAKRENSSALVTVYERKEDVAKKILATGNGRCNFTNEEITSSFYNGDDPAFIETFLAANGRDVLLEFMDSIGVVPVVKEGYYYPRSEQAAAIKDALKRMCLHLGVTLKNNNSVKRIHKEGAEFIIDAGKVFHADRVILATGGQAAPVLGSDGSGYGLATEMGHHVSCVTPALVPLLTSGKVLAKASGVRTRARATCHIAGCENYTSVGELQITDNGLSGIMIFQLSRHVSKALEAKKRAIIELDFLPEYPDEEVMIRFKEQIKRFPYFSVAGIFNSLLPEKLIQALLSLAGIKKSRLANELREEEITTLLRTVKAMPVTIRATKGFASAQVCAGGVLTTEVDPLEMKSKRVDGLYIAGELLDVDGLCGGYNLHFAFTSGIIAGRMAVRKDETIDSNY</sequence>
<evidence type="ECO:0000313" key="6">
    <source>
        <dbReference type="EMBL" id="MCP1109205.1"/>
    </source>
</evidence>
<dbReference type="InterPro" id="IPR004792">
    <property type="entry name" value="BaiN-like"/>
</dbReference>
<evidence type="ECO:0000256" key="2">
    <source>
        <dbReference type="ARBA" id="ARBA00022630"/>
    </source>
</evidence>
<evidence type="ECO:0000259" key="5">
    <source>
        <dbReference type="Pfam" id="PF22780"/>
    </source>
</evidence>
<comment type="cofactor">
    <cofactor evidence="1">
        <name>FAD</name>
        <dbReference type="ChEBI" id="CHEBI:57692"/>
    </cofactor>
</comment>
<dbReference type="Pfam" id="PF03486">
    <property type="entry name" value="HI0933_like"/>
    <property type="match status" value="1"/>
</dbReference>
<name>A0ABT1EET0_9FIRM</name>
<dbReference type="SUPFAM" id="SSF51905">
    <property type="entry name" value="FAD/NAD(P)-binding domain"/>
    <property type="match status" value="1"/>
</dbReference>
<dbReference type="RefSeq" id="WP_262068108.1">
    <property type="nucleotide sequence ID" value="NZ_JAMXOC010000002.1"/>
</dbReference>
<dbReference type="Pfam" id="PF22780">
    <property type="entry name" value="HI0933_like_1st"/>
    <property type="match status" value="1"/>
</dbReference>
<dbReference type="Proteomes" id="UP001523565">
    <property type="component" value="Unassembled WGS sequence"/>
</dbReference>
<dbReference type="Gene3D" id="1.10.8.260">
    <property type="entry name" value="HI0933 insert domain-like"/>
    <property type="match status" value="1"/>
</dbReference>
<protein>
    <submittedName>
        <fullName evidence="6">Aminoacetone oxidase family FAD-binding enzyme</fullName>
    </submittedName>
</protein>
<dbReference type="PANTHER" id="PTHR42887">
    <property type="entry name" value="OS12G0638800 PROTEIN"/>
    <property type="match status" value="1"/>
</dbReference>
<reference evidence="6 7" key="1">
    <citation type="journal article" date="2022" name="Genome Biol. Evol.">
        <title>Host diet, physiology and behaviors set the stage for Lachnospiraceae cladogenesis.</title>
        <authorList>
            <person name="Vera-Ponce De Leon A."/>
            <person name="Schneider M."/>
            <person name="Jahnes B.C."/>
            <person name="Sadowski V."/>
            <person name="Camuy-Velez L.A."/>
            <person name="Duan J."/>
            <person name="Sabree Z.L."/>
        </authorList>
    </citation>
    <scope>NUCLEOTIDE SEQUENCE [LARGE SCALE GENOMIC DNA]</scope>
    <source>
        <strain evidence="6 7">PAL227</strain>
    </source>
</reference>
<proteinExistence type="predicted"/>
<dbReference type="SUPFAM" id="SSF160996">
    <property type="entry name" value="HI0933 insert domain-like"/>
    <property type="match status" value="1"/>
</dbReference>
<keyword evidence="3" id="KW-0274">FAD</keyword>
<dbReference type="InterPro" id="IPR036188">
    <property type="entry name" value="FAD/NAD-bd_sf"/>
</dbReference>
<gene>
    <name evidence="6" type="ORF">NK118_02960</name>
</gene>
<dbReference type="Gene3D" id="2.40.30.10">
    <property type="entry name" value="Translation factors"/>
    <property type="match status" value="1"/>
</dbReference>
<dbReference type="InterPro" id="IPR057661">
    <property type="entry name" value="RsdA/BaiN/AoA(So)_Rossmann"/>
</dbReference>
<keyword evidence="7" id="KW-1185">Reference proteome</keyword>
<dbReference type="InterPro" id="IPR023166">
    <property type="entry name" value="BaiN-like_dom_sf"/>
</dbReference>
<evidence type="ECO:0000313" key="7">
    <source>
        <dbReference type="Proteomes" id="UP001523565"/>
    </source>
</evidence>
<evidence type="ECO:0000256" key="3">
    <source>
        <dbReference type="ARBA" id="ARBA00022827"/>
    </source>
</evidence>
<dbReference type="Gene3D" id="3.50.50.60">
    <property type="entry name" value="FAD/NAD(P)-binding domain"/>
    <property type="match status" value="1"/>
</dbReference>
<accession>A0ABT1EET0</accession>
<feature type="domain" description="RsdA/BaiN/AoA(So)-like insert" evidence="5">
    <location>
        <begin position="187"/>
        <end position="348"/>
    </location>
</feature>
<evidence type="ECO:0000256" key="1">
    <source>
        <dbReference type="ARBA" id="ARBA00001974"/>
    </source>
</evidence>
<organism evidence="6 7">
    <name type="scientific">Ohessyouella blattaphilus</name>
    <dbReference type="NCBI Taxonomy" id="2949333"/>
    <lineage>
        <taxon>Bacteria</taxon>
        <taxon>Bacillati</taxon>
        <taxon>Bacillota</taxon>
        <taxon>Clostridia</taxon>
        <taxon>Lachnospirales</taxon>
        <taxon>Lachnospiraceae</taxon>
        <taxon>Ohessyouella</taxon>
    </lineage>
</organism>
<comment type="caution">
    <text evidence="6">The sequence shown here is derived from an EMBL/GenBank/DDBJ whole genome shotgun (WGS) entry which is preliminary data.</text>
</comment>
<evidence type="ECO:0000259" key="4">
    <source>
        <dbReference type="Pfam" id="PF03486"/>
    </source>
</evidence>